<proteinExistence type="inferred from homology"/>
<dbReference type="PRINTS" id="PR00834">
    <property type="entry name" value="PROTEASES2C"/>
</dbReference>
<evidence type="ECO:0000256" key="2">
    <source>
        <dbReference type="ARBA" id="ARBA00022670"/>
    </source>
</evidence>
<dbReference type="EMBL" id="CAADHO010000001">
    <property type="protein sequence ID" value="VFQ43155.1"/>
    <property type="molecule type" value="Genomic_DNA"/>
</dbReference>
<evidence type="ECO:0000313" key="5">
    <source>
        <dbReference type="EMBL" id="VFQ43155.1"/>
    </source>
</evidence>
<dbReference type="Gene3D" id="2.40.10.10">
    <property type="entry name" value="Trypsin-like serine proteases"/>
    <property type="match status" value="1"/>
</dbReference>
<dbReference type="Proteomes" id="UP000507962">
    <property type="component" value="Unassembled WGS sequence"/>
</dbReference>
<dbReference type="GO" id="GO:0004252">
    <property type="term" value="F:serine-type endopeptidase activity"/>
    <property type="evidence" value="ECO:0007669"/>
    <property type="project" value="InterPro"/>
</dbReference>
<dbReference type="AlphaFoldDB" id="A0A4U8YHS3"/>
<dbReference type="InterPro" id="IPR051201">
    <property type="entry name" value="Chloro_Bact_Ser_Proteases"/>
</dbReference>
<dbReference type="GO" id="GO:0006508">
    <property type="term" value="P:proteolysis"/>
    <property type="evidence" value="ECO:0007669"/>
    <property type="project" value="UniProtKB-KW"/>
</dbReference>
<dbReference type="InterPro" id="IPR001940">
    <property type="entry name" value="Peptidase_S1C"/>
</dbReference>
<dbReference type="Gene3D" id="2.40.10.120">
    <property type="match status" value="1"/>
</dbReference>
<keyword evidence="2" id="KW-0645">Protease</keyword>
<feature type="coiled-coil region" evidence="4">
    <location>
        <begin position="197"/>
        <end position="224"/>
    </location>
</feature>
<comment type="similarity">
    <text evidence="1">Belongs to the peptidase S1C family.</text>
</comment>
<dbReference type="PANTHER" id="PTHR43343">
    <property type="entry name" value="PEPTIDASE S12"/>
    <property type="match status" value="1"/>
</dbReference>
<protein>
    <submittedName>
        <fullName evidence="5">Peptidase s1 pa clan</fullName>
    </submittedName>
</protein>
<dbReference type="Pfam" id="PF13365">
    <property type="entry name" value="Trypsin_2"/>
    <property type="match status" value="1"/>
</dbReference>
<gene>
    <name evidence="5" type="ORF">MSL71_7830</name>
</gene>
<sequence length="364" mass="40299">MKCPKCHHEQVAEKECEACGIVFEKYRMMQERLKDPIHSVSDRTPTRLPVIPLPKWARVTLSISIVWVFIAGAIHLSTRSFTPKPDASPQARPATGITRQLYEFMQPGNPIEESQLATVFIETPWGSGSGFFIAPDCRIITNKHVLTISEEEIQVLRDKIFMLDYVISSKQKSIEDAEDKAPYVADPTLSMEIDTYIQREREDSASLAQQYAEMKSRLAAIEENRENPSYTIILYDDSTYTATDVTFSDTHDLALLRLDQKECPCLKKGESDALKIGQPVFTIGNPLGLSHTVTSGIVSGKRSHEGHAYIQTDAPINPGNSGGPLIDETGRVVGINTMVLSDSEGIGFAIPIEAALDEFQGLTP</sequence>
<keyword evidence="4" id="KW-0175">Coiled coil</keyword>
<keyword evidence="6" id="KW-1185">Reference proteome</keyword>
<evidence type="ECO:0000256" key="1">
    <source>
        <dbReference type="ARBA" id="ARBA00010541"/>
    </source>
</evidence>
<dbReference type="PANTHER" id="PTHR43343:SF3">
    <property type="entry name" value="PROTEASE DO-LIKE 8, CHLOROPLASTIC"/>
    <property type="match status" value="1"/>
</dbReference>
<dbReference type="InterPro" id="IPR043504">
    <property type="entry name" value="Peptidase_S1_PA_chymotrypsin"/>
</dbReference>
<name>A0A4U8YHS3_9BACT</name>
<evidence type="ECO:0000256" key="4">
    <source>
        <dbReference type="SAM" id="Coils"/>
    </source>
</evidence>
<reference evidence="5 6" key="1">
    <citation type="submission" date="2019-03" db="EMBL/GenBank/DDBJ databases">
        <authorList>
            <person name="Nijsse B."/>
        </authorList>
    </citation>
    <scope>NUCLEOTIDE SEQUENCE [LARGE SCALE GENOMIC DNA]</scope>
    <source>
        <strain evidence="5">Desulfoluna butyratoxydans MSL71</strain>
    </source>
</reference>
<dbReference type="InterPro" id="IPR009003">
    <property type="entry name" value="Peptidase_S1_PA"/>
</dbReference>
<keyword evidence="3" id="KW-0378">Hydrolase</keyword>
<accession>A0A4U8YHS3</accession>
<evidence type="ECO:0000256" key="3">
    <source>
        <dbReference type="ARBA" id="ARBA00022801"/>
    </source>
</evidence>
<dbReference type="SUPFAM" id="SSF50494">
    <property type="entry name" value="Trypsin-like serine proteases"/>
    <property type="match status" value="1"/>
</dbReference>
<dbReference type="RefSeq" id="WP_180137338.1">
    <property type="nucleotide sequence ID" value="NZ_CAADHO010000001.1"/>
</dbReference>
<evidence type="ECO:0000313" key="6">
    <source>
        <dbReference type="Proteomes" id="UP000507962"/>
    </source>
</evidence>
<organism evidence="5 6">
    <name type="scientific">Desulfoluna butyratoxydans</name>
    <dbReference type="NCBI Taxonomy" id="231438"/>
    <lineage>
        <taxon>Bacteria</taxon>
        <taxon>Pseudomonadati</taxon>
        <taxon>Thermodesulfobacteriota</taxon>
        <taxon>Desulfobacteria</taxon>
        <taxon>Desulfobacterales</taxon>
        <taxon>Desulfolunaceae</taxon>
        <taxon>Desulfoluna</taxon>
    </lineage>
</organism>